<reference evidence="2" key="1">
    <citation type="journal article" date="2014" name="Int. J. Syst. Evol. Microbiol.">
        <title>Complete genome sequence of Corynebacterium casei LMG S-19264T (=DSM 44701T), isolated from a smear-ripened cheese.</title>
        <authorList>
            <consortium name="US DOE Joint Genome Institute (JGI-PGF)"/>
            <person name="Walter F."/>
            <person name="Albersmeier A."/>
            <person name="Kalinowski J."/>
            <person name="Ruckert C."/>
        </authorList>
    </citation>
    <scope>NUCLEOTIDE SEQUENCE</scope>
    <source>
        <strain evidence="2">CGMCC 1.15095</strain>
    </source>
</reference>
<dbReference type="RefSeq" id="WP_188772161.1">
    <property type="nucleotide sequence ID" value="NZ_BMHK01000020.1"/>
</dbReference>
<name>A0A916X5D1_9SPHN</name>
<reference evidence="2" key="2">
    <citation type="submission" date="2020-09" db="EMBL/GenBank/DDBJ databases">
        <authorList>
            <person name="Sun Q."/>
            <person name="Zhou Y."/>
        </authorList>
    </citation>
    <scope>NUCLEOTIDE SEQUENCE</scope>
    <source>
        <strain evidence="2">CGMCC 1.15095</strain>
    </source>
</reference>
<accession>A0A916X5D1</accession>
<sequence length="291" mass="32058">MRELVTSIAMPLLKHATRNYVAGETLEDAAQLATRAARRNLSCTLCYWNDGTEEPEVVASEYAAILNLLRERGIDGALAAKLPALKECEEQVDRTVSLARKLGVPVIFDAHAPAQSDDTFRFLELHGSKGLGLAIPGRWRRSVKDADRAVELGVRVRVVKGEWADPHEPGMDLREGYLRIIERLAGRAAFVGVATHDAPLAAKAMRILAEAGTPFEQEFVFPLPIDAALREGARFGAGARLYIPYGEAWLPYSLSRAFRKPKTFYWFARDLLGGRKFVLPPTHPGAPSVLS</sequence>
<comment type="caution">
    <text evidence="2">The sequence shown here is derived from an EMBL/GenBank/DDBJ whole genome shotgun (WGS) entry which is preliminary data.</text>
</comment>
<dbReference type="AlphaFoldDB" id="A0A916X5D1"/>
<organism evidence="2 3">
    <name type="scientific">Novosphingobium endophyticum</name>
    <dbReference type="NCBI Taxonomy" id="1955250"/>
    <lineage>
        <taxon>Bacteria</taxon>
        <taxon>Pseudomonadati</taxon>
        <taxon>Pseudomonadota</taxon>
        <taxon>Alphaproteobacteria</taxon>
        <taxon>Sphingomonadales</taxon>
        <taxon>Sphingomonadaceae</taxon>
        <taxon>Novosphingobium</taxon>
    </lineage>
</organism>
<dbReference type="GO" id="GO:0016491">
    <property type="term" value="F:oxidoreductase activity"/>
    <property type="evidence" value="ECO:0007669"/>
    <property type="project" value="UniProtKB-KW"/>
</dbReference>
<dbReference type="InterPro" id="IPR029041">
    <property type="entry name" value="FAD-linked_oxidoreductase-like"/>
</dbReference>
<gene>
    <name evidence="2" type="ORF">GCM10011494_27850</name>
</gene>
<evidence type="ECO:0000313" key="2">
    <source>
        <dbReference type="EMBL" id="GGC07653.1"/>
    </source>
</evidence>
<dbReference type="SUPFAM" id="SSF51730">
    <property type="entry name" value="FAD-linked oxidoreductase"/>
    <property type="match status" value="1"/>
</dbReference>
<dbReference type="Gene3D" id="3.20.20.220">
    <property type="match status" value="1"/>
</dbReference>
<dbReference type="EMBL" id="BMHK01000020">
    <property type="protein sequence ID" value="GGC07653.1"/>
    <property type="molecule type" value="Genomic_DNA"/>
</dbReference>
<dbReference type="Proteomes" id="UP000608154">
    <property type="component" value="Unassembled WGS sequence"/>
</dbReference>
<evidence type="ECO:0000256" key="1">
    <source>
        <dbReference type="ARBA" id="ARBA00023002"/>
    </source>
</evidence>
<proteinExistence type="predicted"/>
<protein>
    <submittedName>
        <fullName evidence="2">Proline dehydrogenase</fullName>
    </submittedName>
</protein>
<evidence type="ECO:0000313" key="3">
    <source>
        <dbReference type="Proteomes" id="UP000608154"/>
    </source>
</evidence>
<keyword evidence="3" id="KW-1185">Reference proteome</keyword>
<keyword evidence="1" id="KW-0560">Oxidoreductase</keyword>